<gene>
    <name evidence="1" type="ORF">FK220_013430</name>
</gene>
<evidence type="ECO:0000313" key="1">
    <source>
        <dbReference type="EMBL" id="NHF60350.1"/>
    </source>
</evidence>
<reference evidence="1" key="1">
    <citation type="submission" date="2019-07" db="EMBL/GenBank/DDBJ databases">
        <authorList>
            <person name="De-Chao Zhang Q."/>
        </authorList>
    </citation>
    <scope>NUCLEOTIDE SEQUENCE</scope>
    <source>
        <strain evidence="1">TP-CH-4</strain>
    </source>
</reference>
<dbReference type="Proteomes" id="UP000707206">
    <property type="component" value="Unassembled WGS sequence"/>
</dbReference>
<sequence length="210" mass="23652">MMRSSKVLYRLKSTLILLTVFSFCPSCEIDKKGKSEIDIEFTQDTINVGYTYWWPESGPFIGLCGEELSLVFAGTLVELKDTTDDPGPLYTAQEGTVQIEKVFKIKKMGHRTYTGQGFFRTDCFYESGLNVGDQVLVVCYDYDDDYSIPGRQSLLQITGLEDPLVTSIRTYIDADEHPAAIRDDIGLWATQNLGRALERIIECEQEAGAR</sequence>
<protein>
    <submittedName>
        <fullName evidence="1">Uncharacterized protein</fullName>
    </submittedName>
</protein>
<accession>A0A967AVX1</accession>
<evidence type="ECO:0000313" key="2">
    <source>
        <dbReference type="Proteomes" id="UP000707206"/>
    </source>
</evidence>
<name>A0A967AVX1_9FLAO</name>
<organism evidence="1 2">
    <name type="scientific">Pelagihabitans pacificus</name>
    <dbReference type="NCBI Taxonomy" id="2696054"/>
    <lineage>
        <taxon>Bacteria</taxon>
        <taxon>Pseudomonadati</taxon>
        <taxon>Bacteroidota</taxon>
        <taxon>Flavobacteriia</taxon>
        <taxon>Flavobacteriales</taxon>
        <taxon>Flavobacteriaceae</taxon>
        <taxon>Pelagihabitans</taxon>
    </lineage>
</organism>
<keyword evidence="2" id="KW-1185">Reference proteome</keyword>
<comment type="caution">
    <text evidence="1">The sequence shown here is derived from an EMBL/GenBank/DDBJ whole genome shotgun (WGS) entry which is preliminary data.</text>
</comment>
<dbReference type="AlphaFoldDB" id="A0A967AVX1"/>
<dbReference type="EMBL" id="VIKU02000004">
    <property type="protein sequence ID" value="NHF60350.1"/>
    <property type="molecule type" value="Genomic_DNA"/>
</dbReference>
<dbReference type="RefSeq" id="WP_152574863.1">
    <property type="nucleotide sequence ID" value="NZ_VIKU02000004.1"/>
</dbReference>
<reference evidence="1" key="2">
    <citation type="submission" date="2020-03" db="EMBL/GenBank/DDBJ databases">
        <title>Flavobacteriaceae bacterium strain TP-CH-4, a member of the family Flavobacteriaceae isolated from a deep-sea seamount.</title>
        <authorList>
            <person name="Zhang D.-C."/>
        </authorList>
    </citation>
    <scope>NUCLEOTIDE SEQUENCE</scope>
    <source>
        <strain evidence="1">TP-CH-4</strain>
    </source>
</reference>
<proteinExistence type="predicted"/>